<dbReference type="STRING" id="1314783.A0A165NG46"/>
<feature type="compositionally biased region" description="Basic and acidic residues" evidence="1">
    <location>
        <begin position="756"/>
        <end position="770"/>
    </location>
</feature>
<sequence>MATVVQGPSERDGAYYPDAQLEPDQHWKNELRGRISQKLQHLVDEARKEYSAHLINKPTNDYEHAVNESVKHTYEVTMTRIRRMAQEQFDAEMEHERQVRRLAAGVPLDEGWSETLLREQQSLWDATHRTSRSKDRAPSRLAFGGSTNAVAGPSRIGLDGHIAGDGSSSARYDSAYDDTARYSRWAPGAQPVQPQPEWPARRDGEQSRNDADPLRSALERWMPRMDEPSGPPHNAPKNPSKLGRMHFPSDLDKPVESSRRAGKQAATAADDDAPDDLRSFLANAELQLAMGDDVPRSQIPQQIPVHFAHVPHLYDRAQSVTPRPTVRPAPRVASKLSNEVEGAFQPQAQAAPQEVTRTDSYLFAIMQTTSRASASTPHPGAQAQASNTTVNVQIVDPRTFTVDDDARSMQSPYQPTFSLPDFRPPPPMSSQSSAQSTSQSSSVQSLWQSAGSRTDLTSFEQKSPKSDVEMVVVASDEGDSDWEASGFDKDELDRMIEAEMSNIGSDSATIVPEMAEPSVEESLLEDTPIPGALPEEPEEIKTKTKGGKAKKKEEARRKELEAKRNQEEAKRKAEETKRKEEEAKRKEEEAKRKAEETKRKEEEGKRKQAEATKSKPLTAQARRAAAAEEKRKAESLRRFEEGQRREEAARRAEEAQRAEEERRREEEQKRRDAEALEERLGKEKLATFIKQQEAWNKAEQLRKPDDRQRALEEARRAEAVRLERERLEEEKRKQEEAAVAEKIGKEKLEAFLKQQEEARRKLEGRQRTDSFSRTPPSDLVKPPVPAAKHEKEPPKKASEPQLKKRTVTFTEEDPKDREARLVAMEQELRRREQEVRRREEELARKQEQEEARCQEEDKKRKPGAPRTKADELRDKERQLRRQAEENQKKEQEFRKREETLNRRAEDILAKMKAQQEEFRRECLLMGMTLSK</sequence>
<feature type="region of interest" description="Disordered" evidence="1">
    <location>
        <begin position="186"/>
        <end position="211"/>
    </location>
</feature>
<feature type="compositionally biased region" description="Basic and acidic residues" evidence="1">
    <location>
        <begin position="625"/>
        <end position="682"/>
    </location>
</feature>
<evidence type="ECO:0000256" key="1">
    <source>
        <dbReference type="SAM" id="MobiDB-lite"/>
    </source>
</evidence>
<feature type="region of interest" description="Disordered" evidence="1">
    <location>
        <begin position="372"/>
        <end position="468"/>
    </location>
</feature>
<feature type="compositionally biased region" description="Basic and acidic residues" evidence="1">
    <location>
        <begin position="699"/>
        <end position="714"/>
    </location>
</feature>
<feature type="compositionally biased region" description="Polar residues" evidence="1">
    <location>
        <begin position="383"/>
        <end position="392"/>
    </location>
</feature>
<feature type="region of interest" description="Disordered" evidence="1">
    <location>
        <begin position="501"/>
        <end position="682"/>
    </location>
</feature>
<dbReference type="OrthoDB" id="2801546at2759"/>
<feature type="compositionally biased region" description="Basic and acidic residues" evidence="1">
    <location>
        <begin position="812"/>
        <end position="859"/>
    </location>
</feature>
<feature type="compositionally biased region" description="Basic and acidic residues" evidence="1">
    <location>
        <begin position="199"/>
        <end position="211"/>
    </location>
</feature>
<protein>
    <submittedName>
        <fullName evidence="2">Uncharacterized protein</fullName>
    </submittedName>
</protein>
<feature type="region of interest" description="Disordered" evidence="1">
    <location>
        <begin position="125"/>
        <end position="171"/>
    </location>
</feature>
<feature type="compositionally biased region" description="Basic and acidic residues" evidence="1">
    <location>
        <begin position="247"/>
        <end position="259"/>
    </location>
</feature>
<feature type="region of interest" description="Disordered" evidence="1">
    <location>
        <begin position="223"/>
        <end position="276"/>
    </location>
</feature>
<feature type="region of interest" description="Disordered" evidence="1">
    <location>
        <begin position="756"/>
        <end position="903"/>
    </location>
</feature>
<gene>
    <name evidence="2" type="ORF">DAEQUDRAFT_739691</name>
</gene>
<reference evidence="2 3" key="1">
    <citation type="journal article" date="2016" name="Mol. Biol. Evol.">
        <title>Comparative Genomics of Early-Diverging Mushroom-Forming Fungi Provides Insights into the Origins of Lignocellulose Decay Capabilities.</title>
        <authorList>
            <person name="Nagy L.G."/>
            <person name="Riley R."/>
            <person name="Tritt A."/>
            <person name="Adam C."/>
            <person name="Daum C."/>
            <person name="Floudas D."/>
            <person name="Sun H."/>
            <person name="Yadav J.S."/>
            <person name="Pangilinan J."/>
            <person name="Larsson K.H."/>
            <person name="Matsuura K."/>
            <person name="Barry K."/>
            <person name="Labutti K."/>
            <person name="Kuo R."/>
            <person name="Ohm R.A."/>
            <person name="Bhattacharya S.S."/>
            <person name="Shirouzu T."/>
            <person name="Yoshinaga Y."/>
            <person name="Martin F.M."/>
            <person name="Grigoriev I.V."/>
            <person name="Hibbett D.S."/>
        </authorList>
    </citation>
    <scope>NUCLEOTIDE SEQUENCE [LARGE SCALE GENOMIC DNA]</scope>
    <source>
        <strain evidence="2 3">L-15889</strain>
    </source>
</reference>
<feature type="compositionally biased region" description="Basic and acidic residues" evidence="1">
    <location>
        <begin position="720"/>
        <end position="736"/>
    </location>
</feature>
<accession>A0A165NG46</accession>
<feature type="compositionally biased region" description="Basic and acidic residues" evidence="1">
    <location>
        <begin position="126"/>
        <end position="138"/>
    </location>
</feature>
<feature type="compositionally biased region" description="Basic and acidic residues" evidence="1">
    <location>
        <begin position="787"/>
        <end position="802"/>
    </location>
</feature>
<feature type="compositionally biased region" description="Polar residues" evidence="1">
    <location>
        <begin position="408"/>
        <end position="417"/>
    </location>
</feature>
<feature type="region of interest" description="Disordered" evidence="1">
    <location>
        <begin position="720"/>
        <end position="739"/>
    </location>
</feature>
<dbReference type="AlphaFoldDB" id="A0A165NG46"/>
<feature type="compositionally biased region" description="Low complexity" evidence="1">
    <location>
        <begin position="429"/>
        <end position="452"/>
    </location>
</feature>
<evidence type="ECO:0000313" key="3">
    <source>
        <dbReference type="Proteomes" id="UP000076727"/>
    </source>
</evidence>
<name>A0A165NG46_9APHY</name>
<feature type="compositionally biased region" description="Basic and acidic residues" evidence="1">
    <location>
        <begin position="551"/>
        <end position="613"/>
    </location>
</feature>
<feature type="region of interest" description="Disordered" evidence="1">
    <location>
        <begin position="695"/>
        <end position="714"/>
    </location>
</feature>
<keyword evidence="3" id="KW-1185">Reference proteome</keyword>
<feature type="compositionally biased region" description="Basic and acidic residues" evidence="1">
    <location>
        <begin position="867"/>
        <end position="903"/>
    </location>
</feature>
<dbReference type="Proteomes" id="UP000076727">
    <property type="component" value="Unassembled WGS sequence"/>
</dbReference>
<dbReference type="EMBL" id="KV429082">
    <property type="protein sequence ID" value="KZT66929.1"/>
    <property type="molecule type" value="Genomic_DNA"/>
</dbReference>
<organism evidence="2 3">
    <name type="scientific">Daedalea quercina L-15889</name>
    <dbReference type="NCBI Taxonomy" id="1314783"/>
    <lineage>
        <taxon>Eukaryota</taxon>
        <taxon>Fungi</taxon>
        <taxon>Dikarya</taxon>
        <taxon>Basidiomycota</taxon>
        <taxon>Agaricomycotina</taxon>
        <taxon>Agaricomycetes</taxon>
        <taxon>Polyporales</taxon>
        <taxon>Fomitopsis</taxon>
    </lineage>
</organism>
<proteinExistence type="predicted"/>
<evidence type="ECO:0000313" key="2">
    <source>
        <dbReference type="EMBL" id="KZT66929.1"/>
    </source>
</evidence>